<feature type="region of interest" description="Disordered" evidence="1">
    <location>
        <begin position="161"/>
        <end position="264"/>
    </location>
</feature>
<dbReference type="PANTHER" id="PTHR47524:SF1">
    <property type="entry name" value="20S RRNA ACCUMULATION PROTEIN 4"/>
    <property type="match status" value="1"/>
</dbReference>
<proteinExistence type="predicted"/>
<reference evidence="3 4" key="1">
    <citation type="submission" date="2016-06" db="EMBL/GenBank/DDBJ databases">
        <title>Evolution of pathogenesis and genome organization in the Tremellales.</title>
        <authorList>
            <person name="Cuomo C."/>
            <person name="Litvintseva A."/>
            <person name="Heitman J."/>
            <person name="Chen Y."/>
            <person name="Sun S."/>
            <person name="Springer D."/>
            <person name="Dromer F."/>
            <person name="Young S."/>
            <person name="Zeng Q."/>
            <person name="Chapman S."/>
            <person name="Gujja S."/>
            <person name="Saif S."/>
            <person name="Birren B."/>
        </authorList>
    </citation>
    <scope>NUCLEOTIDE SEQUENCE [LARGE SCALE GENOMIC DNA]</scope>
    <source>
        <strain evidence="3 4">ATCC 28783</strain>
    </source>
</reference>
<dbReference type="Proteomes" id="UP000289152">
    <property type="component" value="Unassembled WGS sequence"/>
</dbReference>
<sequence length="467" mass="50921">MSPSSPSGSSTSSLPTSNTLLALPDGIIPDNHPDRNSPNVSFVAGYPTFPSMADVPDRVRCKVCGGDMPLLVQVYCPPEGGTNDRTVYIFACSRVRCQRKDGSIRAFRASKRNEDYVRDVEETRKKEEAARLSTPQDSLFGSTLFSQNHLPDLSSLSLSSINPFSSSSPQPQTSSSTPPSLSPSQPTTSPPAMSNPSTTSSQTIPSSNLSKDTSPTSPSTTITYSPPYPAYQPPQYLTTTGEYLPPPTSSSSASSEGPDDPSWKDEQWERLLRKGVDEVLQRFVARLSNAQGAQGHVLRYDLNGVPLPYSSTSKTFKVLWPGVPLPSKPEDEDELDFETYYDPSSVPRCSCGSKRVFEVQLVPTLISLLSPDTLTTTGKNVVKKKGKLSEVQRKKEIVKLTRQGINNLDEKKDGESEEEEEIGEMEWGSILVFGCQDDCEGCKEEWVEVEWEGALSLGPLPSSAKST</sequence>
<feature type="compositionally biased region" description="Low complexity" evidence="1">
    <location>
        <begin position="161"/>
        <end position="225"/>
    </location>
</feature>
<name>A0A4Q1BBR8_TREME</name>
<dbReference type="InterPro" id="IPR007320">
    <property type="entry name" value="PDCD2_C"/>
</dbReference>
<dbReference type="AlphaFoldDB" id="A0A4Q1BBR8"/>
<dbReference type="OrthoDB" id="443682at2759"/>
<comment type="caution">
    <text evidence="3">The sequence shown here is derived from an EMBL/GenBank/DDBJ whole genome shotgun (WGS) entry which is preliminary data.</text>
</comment>
<dbReference type="InParanoid" id="A0A4Q1BBR8"/>
<feature type="domain" description="Programmed cell death protein 2 C-terminal" evidence="2">
    <location>
        <begin position="277"/>
        <end position="451"/>
    </location>
</feature>
<dbReference type="PANTHER" id="PTHR47524">
    <property type="entry name" value="20S RRNA ACCUMULATION PROTEIN 4"/>
    <property type="match status" value="1"/>
</dbReference>
<evidence type="ECO:0000259" key="2">
    <source>
        <dbReference type="Pfam" id="PF04194"/>
    </source>
</evidence>
<keyword evidence="4" id="KW-1185">Reference proteome</keyword>
<evidence type="ECO:0000313" key="3">
    <source>
        <dbReference type="EMBL" id="RXK36268.1"/>
    </source>
</evidence>
<gene>
    <name evidence="3" type="ORF">M231_06472</name>
</gene>
<dbReference type="FunCoup" id="A0A4Q1BBR8">
    <property type="interactions" value="406"/>
</dbReference>
<dbReference type="STRING" id="5217.A0A4Q1BBR8"/>
<dbReference type="GO" id="GO:0005737">
    <property type="term" value="C:cytoplasm"/>
    <property type="evidence" value="ECO:0007669"/>
    <property type="project" value="InterPro"/>
</dbReference>
<feature type="compositionally biased region" description="Low complexity" evidence="1">
    <location>
        <begin position="1"/>
        <end position="21"/>
    </location>
</feature>
<evidence type="ECO:0000256" key="1">
    <source>
        <dbReference type="SAM" id="MobiDB-lite"/>
    </source>
</evidence>
<dbReference type="VEuPathDB" id="FungiDB:TREMEDRAFT_74460"/>
<dbReference type="Pfam" id="PF04194">
    <property type="entry name" value="PDCD2_C"/>
    <property type="match status" value="1"/>
</dbReference>
<dbReference type="GO" id="GO:0030490">
    <property type="term" value="P:maturation of SSU-rRNA"/>
    <property type="evidence" value="ECO:0007669"/>
    <property type="project" value="TreeGrafter"/>
</dbReference>
<evidence type="ECO:0000313" key="4">
    <source>
        <dbReference type="Proteomes" id="UP000289152"/>
    </source>
</evidence>
<accession>A0A4Q1BBR8</accession>
<protein>
    <recommendedName>
        <fullName evidence="2">Programmed cell death protein 2 C-terminal domain-containing protein</fullName>
    </recommendedName>
</protein>
<feature type="region of interest" description="Disordered" evidence="1">
    <location>
        <begin position="1"/>
        <end position="38"/>
    </location>
</feature>
<organism evidence="3 4">
    <name type="scientific">Tremella mesenterica</name>
    <name type="common">Jelly fungus</name>
    <dbReference type="NCBI Taxonomy" id="5217"/>
    <lineage>
        <taxon>Eukaryota</taxon>
        <taxon>Fungi</taxon>
        <taxon>Dikarya</taxon>
        <taxon>Basidiomycota</taxon>
        <taxon>Agaricomycotina</taxon>
        <taxon>Tremellomycetes</taxon>
        <taxon>Tremellales</taxon>
        <taxon>Tremellaceae</taxon>
        <taxon>Tremella</taxon>
    </lineage>
</organism>
<dbReference type="EMBL" id="SDIL01000103">
    <property type="protein sequence ID" value="RXK36268.1"/>
    <property type="molecule type" value="Genomic_DNA"/>
</dbReference>